<evidence type="ECO:0000313" key="1">
    <source>
        <dbReference type="EMBL" id="JAH23104.1"/>
    </source>
</evidence>
<name>A0A0E9R1V4_ANGAN</name>
<dbReference type="EMBL" id="GBXM01085473">
    <property type="protein sequence ID" value="JAH23104.1"/>
    <property type="molecule type" value="Transcribed_RNA"/>
</dbReference>
<accession>A0A0E9R1V4</accession>
<reference evidence="1" key="1">
    <citation type="submission" date="2014-11" db="EMBL/GenBank/DDBJ databases">
        <authorList>
            <person name="Amaro Gonzalez C."/>
        </authorList>
    </citation>
    <scope>NUCLEOTIDE SEQUENCE</scope>
</reference>
<proteinExistence type="predicted"/>
<reference evidence="1" key="2">
    <citation type="journal article" date="2015" name="Fish Shellfish Immunol.">
        <title>Early steps in the European eel (Anguilla anguilla)-Vibrio vulnificus interaction in the gills: Role of the RtxA13 toxin.</title>
        <authorList>
            <person name="Callol A."/>
            <person name="Pajuelo D."/>
            <person name="Ebbesson L."/>
            <person name="Teles M."/>
            <person name="MacKenzie S."/>
            <person name="Amaro C."/>
        </authorList>
    </citation>
    <scope>NUCLEOTIDE SEQUENCE</scope>
</reference>
<organism evidence="1">
    <name type="scientific">Anguilla anguilla</name>
    <name type="common">European freshwater eel</name>
    <name type="synonym">Muraena anguilla</name>
    <dbReference type="NCBI Taxonomy" id="7936"/>
    <lineage>
        <taxon>Eukaryota</taxon>
        <taxon>Metazoa</taxon>
        <taxon>Chordata</taxon>
        <taxon>Craniata</taxon>
        <taxon>Vertebrata</taxon>
        <taxon>Euteleostomi</taxon>
        <taxon>Actinopterygii</taxon>
        <taxon>Neopterygii</taxon>
        <taxon>Teleostei</taxon>
        <taxon>Anguilliformes</taxon>
        <taxon>Anguillidae</taxon>
        <taxon>Anguilla</taxon>
    </lineage>
</organism>
<protein>
    <submittedName>
        <fullName evidence="1">Uncharacterized protein</fullName>
    </submittedName>
</protein>
<sequence>MIQYRDRFMWKTETRAGGAMHSQYFSVR</sequence>
<dbReference type="AlphaFoldDB" id="A0A0E9R1V4"/>